<dbReference type="PANTHER" id="PTHR42954:SF2">
    <property type="entry name" value="FE(2+) TRANSPORT PROTEIN A"/>
    <property type="match status" value="1"/>
</dbReference>
<dbReference type="InterPro" id="IPR038157">
    <property type="entry name" value="FeoA_core_dom"/>
</dbReference>
<protein>
    <submittedName>
        <fullName evidence="3">Ferrous iron transport protein A</fullName>
    </submittedName>
</protein>
<dbReference type="PANTHER" id="PTHR42954">
    <property type="entry name" value="FE(2+) TRANSPORT PROTEIN A"/>
    <property type="match status" value="1"/>
</dbReference>
<proteinExistence type="predicted"/>
<name>A0A9D1FP79_9FIRM</name>
<accession>A0A9D1FP79</accession>
<comment type="caution">
    <text evidence="3">The sequence shown here is derived from an EMBL/GenBank/DDBJ whole genome shotgun (WGS) entry which is preliminary data.</text>
</comment>
<reference evidence="3" key="1">
    <citation type="submission" date="2020-10" db="EMBL/GenBank/DDBJ databases">
        <authorList>
            <person name="Gilroy R."/>
        </authorList>
    </citation>
    <scope>NUCLEOTIDE SEQUENCE</scope>
    <source>
        <strain evidence="3">CHK199-13235</strain>
    </source>
</reference>
<dbReference type="Proteomes" id="UP000824002">
    <property type="component" value="Unassembled WGS sequence"/>
</dbReference>
<dbReference type="InterPro" id="IPR007167">
    <property type="entry name" value="Fe-transptr_FeoA-like"/>
</dbReference>
<feature type="domain" description="Ferrous iron transporter FeoA-like" evidence="2">
    <location>
        <begin position="6"/>
        <end position="78"/>
    </location>
</feature>
<dbReference type="EMBL" id="DVJP01000066">
    <property type="protein sequence ID" value="HIS77058.1"/>
    <property type="molecule type" value="Genomic_DNA"/>
</dbReference>
<evidence type="ECO:0000259" key="2">
    <source>
        <dbReference type="SMART" id="SM00899"/>
    </source>
</evidence>
<dbReference type="SUPFAM" id="SSF50037">
    <property type="entry name" value="C-terminal domain of transcriptional repressors"/>
    <property type="match status" value="1"/>
</dbReference>
<dbReference type="SMART" id="SM00899">
    <property type="entry name" value="FeoA"/>
    <property type="match status" value="1"/>
</dbReference>
<dbReference type="Pfam" id="PF04023">
    <property type="entry name" value="FeoA"/>
    <property type="match status" value="1"/>
</dbReference>
<sequence length="79" mass="8805">MTVTIEPLSRIRPGQRARVVRMEVREELRRRLRDMGLIEGTLVECLHKAPLGDPAAYQIRGAVIALRQSDSAGILTTPV</sequence>
<keyword evidence="1" id="KW-0408">Iron</keyword>
<evidence type="ECO:0000256" key="1">
    <source>
        <dbReference type="ARBA" id="ARBA00023004"/>
    </source>
</evidence>
<dbReference type="InterPro" id="IPR052713">
    <property type="entry name" value="FeoA"/>
</dbReference>
<gene>
    <name evidence="3" type="ORF">IAB51_09695</name>
</gene>
<dbReference type="InterPro" id="IPR008988">
    <property type="entry name" value="Transcriptional_repressor_C"/>
</dbReference>
<reference evidence="3" key="2">
    <citation type="journal article" date="2021" name="PeerJ">
        <title>Extensive microbial diversity within the chicken gut microbiome revealed by metagenomics and culture.</title>
        <authorList>
            <person name="Gilroy R."/>
            <person name="Ravi A."/>
            <person name="Getino M."/>
            <person name="Pursley I."/>
            <person name="Horton D.L."/>
            <person name="Alikhan N.F."/>
            <person name="Baker D."/>
            <person name="Gharbi K."/>
            <person name="Hall N."/>
            <person name="Watson M."/>
            <person name="Adriaenssens E.M."/>
            <person name="Foster-Nyarko E."/>
            <person name="Jarju S."/>
            <person name="Secka A."/>
            <person name="Antonio M."/>
            <person name="Oren A."/>
            <person name="Chaudhuri R.R."/>
            <person name="La Ragione R."/>
            <person name="Hildebrand F."/>
            <person name="Pallen M.J."/>
        </authorList>
    </citation>
    <scope>NUCLEOTIDE SEQUENCE</scope>
    <source>
        <strain evidence="3">CHK199-13235</strain>
    </source>
</reference>
<evidence type="ECO:0000313" key="3">
    <source>
        <dbReference type="EMBL" id="HIS77058.1"/>
    </source>
</evidence>
<dbReference type="AlphaFoldDB" id="A0A9D1FP79"/>
<evidence type="ECO:0000313" key="4">
    <source>
        <dbReference type="Proteomes" id="UP000824002"/>
    </source>
</evidence>
<dbReference type="GO" id="GO:0046914">
    <property type="term" value="F:transition metal ion binding"/>
    <property type="evidence" value="ECO:0007669"/>
    <property type="project" value="InterPro"/>
</dbReference>
<organism evidence="3 4">
    <name type="scientific">Candidatus Merdivicinus excrementipullorum</name>
    <dbReference type="NCBI Taxonomy" id="2840867"/>
    <lineage>
        <taxon>Bacteria</taxon>
        <taxon>Bacillati</taxon>
        <taxon>Bacillota</taxon>
        <taxon>Clostridia</taxon>
        <taxon>Eubacteriales</taxon>
        <taxon>Oscillospiraceae</taxon>
        <taxon>Oscillospiraceae incertae sedis</taxon>
        <taxon>Candidatus Merdivicinus</taxon>
    </lineage>
</organism>
<dbReference type="Gene3D" id="2.30.30.90">
    <property type="match status" value="1"/>
</dbReference>